<gene>
    <name evidence="1" type="ORF">C4B25_00155</name>
</gene>
<evidence type="ECO:0000313" key="2">
    <source>
        <dbReference type="Proteomes" id="UP000291072"/>
    </source>
</evidence>
<proteinExistence type="predicted"/>
<dbReference type="RefSeq" id="WP_131613045.1">
    <property type="nucleotide sequence ID" value="NZ_PSZP01000001.1"/>
</dbReference>
<reference evidence="1 2" key="1">
    <citation type="submission" date="2018-02" db="EMBL/GenBank/DDBJ databases">
        <title>Mycoplasma marinum and Mycoplasma todarodis sp. nov., moderately halophilic and psychrotolerant mycoplasmas isolated from cephalopods.</title>
        <authorList>
            <person name="Viver T."/>
        </authorList>
    </citation>
    <scope>NUCLEOTIDE SEQUENCE [LARGE SCALE GENOMIC DNA]</scope>
    <source>
        <strain evidence="1 2">5H</strain>
    </source>
</reference>
<accession>A0A4R0XNE9</accession>
<dbReference type="AlphaFoldDB" id="A0A4R0XNE9"/>
<evidence type="ECO:0000313" key="1">
    <source>
        <dbReference type="EMBL" id="TCG12092.1"/>
    </source>
</evidence>
<dbReference type="EMBL" id="PSZP01000001">
    <property type="protein sequence ID" value="TCG12092.1"/>
    <property type="molecule type" value="Genomic_DNA"/>
</dbReference>
<sequence length="538" mass="63856">MGKNKLIIYYGRNAAGKTRFFNNNKLNKEFITIDNIHEELEFKLQYGQKELNEIEAEFQILINKILENWWNDSYDFSIKNFLKKFPFLNSFQEFYKVYIMEGSNQDEMFNPYFYFFFDSLVNQLIPLLNEDRTLSKKIIDNVIINRFKKDISKWTSVQEFLNCDHLNFANIEPLSKEETEHIIFKEINKIPIKNIRDVNFIQKLQEEEYYVNFKTNKNLIGDLFSLDKGQELSKLIQRYKNVSNSNNKKNFQKWLSPIMNSPYFEDIDKQEEDGVILLSSNNKFSRGQMSVFNLINVLGMAEINNKEIIIDDMFESLDAINSRYVFEFLLTQCSITKNISLLTHDIIDIYLNDSFRKNKNNAKLEYKFINSNGDVKDGGPLTYSYAWGCGNANKKDDDLKKILGITYRVMNRQLGKYHKFFTSKRKLALEKHYDIGQTIFDHISNTFFHKRNKINPYFFGPYKNFIKSFQYLDITRFSTEMIQRIEAIEIKNKGKVKYKVAYDFLKEFWQALIDRLNNKNVELNSSILHASDLTITLE</sequence>
<keyword evidence="2" id="KW-1185">Reference proteome</keyword>
<dbReference type="Proteomes" id="UP000291072">
    <property type="component" value="Unassembled WGS sequence"/>
</dbReference>
<name>A0A4R0XNE9_9MOLU</name>
<comment type="caution">
    <text evidence="1">The sequence shown here is derived from an EMBL/GenBank/DDBJ whole genome shotgun (WGS) entry which is preliminary data.</text>
</comment>
<organism evidence="1 2">
    <name type="scientific">Mycoplasma todarodis</name>
    <dbReference type="NCBI Taxonomy" id="1937191"/>
    <lineage>
        <taxon>Bacteria</taxon>
        <taxon>Bacillati</taxon>
        <taxon>Mycoplasmatota</taxon>
        <taxon>Mollicutes</taxon>
        <taxon>Mycoplasmataceae</taxon>
        <taxon>Mycoplasma</taxon>
    </lineage>
</organism>
<protein>
    <submittedName>
        <fullName evidence="1">Uncharacterized protein</fullName>
    </submittedName>
</protein>